<keyword evidence="3" id="KW-1185">Reference proteome</keyword>
<comment type="caution">
    <text evidence="2">The sequence shown here is derived from an EMBL/GenBank/DDBJ whole genome shotgun (WGS) entry which is preliminary data.</text>
</comment>
<gene>
    <name evidence="2" type="ORF">H1R20_g13674</name>
</gene>
<evidence type="ECO:0000313" key="3">
    <source>
        <dbReference type="Proteomes" id="UP001140091"/>
    </source>
</evidence>
<sequence length="56" mass="6131">MIVFRFGTDKSFNDAHNATHPSVESFWSIEFTSRDIDPDTAQGNASQARPETGATA</sequence>
<dbReference type="EMBL" id="JANBPK010001341">
    <property type="protein sequence ID" value="KAJ2923420.1"/>
    <property type="molecule type" value="Genomic_DNA"/>
</dbReference>
<protein>
    <submittedName>
        <fullName evidence="2">Uncharacterized protein</fullName>
    </submittedName>
</protein>
<proteinExistence type="predicted"/>
<accession>A0A9W8M953</accession>
<organism evidence="2 3">
    <name type="scientific">Candolleomyces eurysporus</name>
    <dbReference type="NCBI Taxonomy" id="2828524"/>
    <lineage>
        <taxon>Eukaryota</taxon>
        <taxon>Fungi</taxon>
        <taxon>Dikarya</taxon>
        <taxon>Basidiomycota</taxon>
        <taxon>Agaricomycotina</taxon>
        <taxon>Agaricomycetes</taxon>
        <taxon>Agaricomycetidae</taxon>
        <taxon>Agaricales</taxon>
        <taxon>Agaricineae</taxon>
        <taxon>Psathyrellaceae</taxon>
        <taxon>Candolleomyces</taxon>
    </lineage>
</organism>
<feature type="non-terminal residue" evidence="2">
    <location>
        <position position="56"/>
    </location>
</feature>
<feature type="compositionally biased region" description="Polar residues" evidence="1">
    <location>
        <begin position="41"/>
        <end position="56"/>
    </location>
</feature>
<evidence type="ECO:0000256" key="1">
    <source>
        <dbReference type="SAM" id="MobiDB-lite"/>
    </source>
</evidence>
<name>A0A9W8M953_9AGAR</name>
<dbReference type="Proteomes" id="UP001140091">
    <property type="component" value="Unassembled WGS sequence"/>
</dbReference>
<feature type="region of interest" description="Disordered" evidence="1">
    <location>
        <begin position="34"/>
        <end position="56"/>
    </location>
</feature>
<reference evidence="2" key="1">
    <citation type="submission" date="2022-06" db="EMBL/GenBank/DDBJ databases">
        <title>Genome Sequence of Candolleomyces eurysporus.</title>
        <authorList>
            <person name="Buettner E."/>
        </authorList>
    </citation>
    <scope>NUCLEOTIDE SEQUENCE</scope>
    <source>
        <strain evidence="2">VTCC 930004</strain>
    </source>
</reference>
<dbReference type="AlphaFoldDB" id="A0A9W8M953"/>
<evidence type="ECO:0000313" key="2">
    <source>
        <dbReference type="EMBL" id="KAJ2923420.1"/>
    </source>
</evidence>